<gene>
    <name evidence="1" type="ORF">GJV78_10710</name>
</gene>
<dbReference type="RefSeq" id="WP_155108328.1">
    <property type="nucleotide sequence ID" value="NZ_WMJZ01000012.1"/>
</dbReference>
<dbReference type="Gene3D" id="1.25.40.10">
    <property type="entry name" value="Tetratricopeptide repeat domain"/>
    <property type="match status" value="1"/>
</dbReference>
<dbReference type="Pfam" id="PF07024">
    <property type="entry name" value="ImpE"/>
    <property type="match status" value="1"/>
</dbReference>
<protein>
    <submittedName>
        <fullName evidence="1">ImpE family T6SS protein Cts1E</fullName>
    </submittedName>
</protein>
<organism evidence="1 2">
    <name type="scientific">Intestinirhabdus alba</name>
    <dbReference type="NCBI Taxonomy" id="2899544"/>
    <lineage>
        <taxon>Bacteria</taxon>
        <taxon>Pseudomonadati</taxon>
        <taxon>Pseudomonadota</taxon>
        <taxon>Gammaproteobacteria</taxon>
        <taxon>Enterobacterales</taxon>
        <taxon>Enterobacteriaceae</taxon>
        <taxon>Intestinirhabdus</taxon>
    </lineage>
</organism>
<evidence type="ECO:0000313" key="1">
    <source>
        <dbReference type="EMBL" id="MTH46713.1"/>
    </source>
</evidence>
<dbReference type="Proteomes" id="UP000477739">
    <property type="component" value="Unassembled WGS sequence"/>
</dbReference>
<dbReference type="SUPFAM" id="SSF144059">
    <property type="entry name" value="ImpE-like"/>
    <property type="match status" value="1"/>
</dbReference>
<dbReference type="OrthoDB" id="5416084at2"/>
<dbReference type="InterPro" id="IPR011990">
    <property type="entry name" value="TPR-like_helical_dom_sf"/>
</dbReference>
<dbReference type="PIRSF" id="PIRSF029288">
    <property type="entry name" value="SciE_ImpE"/>
    <property type="match status" value="1"/>
</dbReference>
<keyword evidence="2" id="KW-1185">Reference proteome</keyword>
<dbReference type="EMBL" id="WMJZ01000012">
    <property type="protein sequence ID" value="MTH46713.1"/>
    <property type="molecule type" value="Genomic_DNA"/>
</dbReference>
<name>A0A6L6IPK5_9ENTR</name>
<comment type="caution">
    <text evidence="1">The sequence shown here is derived from an EMBL/GenBank/DDBJ whole genome shotgun (WGS) entry which is preliminary data.</text>
</comment>
<dbReference type="AlphaFoldDB" id="A0A6L6IPK5"/>
<dbReference type="InterPro" id="IPR009211">
    <property type="entry name" value="TagJ"/>
</dbReference>
<accession>A0A6L6IPK5</accession>
<reference evidence="1 2" key="1">
    <citation type="submission" date="2019-11" db="EMBL/GenBank/DDBJ databases">
        <title>Escherichia alba sp. nov. isolated from the gut of plastic-eating superworms Zophobas atratus.</title>
        <authorList>
            <person name="Yang Y."/>
        </authorList>
    </citation>
    <scope>NUCLEOTIDE SEQUENCE [LARGE SCALE GENOMIC DNA]</scope>
    <source>
        <strain evidence="2">BIT-B35</strain>
    </source>
</reference>
<sequence>MQDLTSLTQALKDSSLEAITEQVLAQVKAHPNDLKARDVLFKLYCVNGAWDMALLQLQTLGLLEEEMQQQIELYKNLVFSEMQRAQVLTGERQAATLLGECPAWMATLHQANVAHYQGDIALAEKARGEAFDQAPTSGGRSDTLGAFSWIADSDGRLGPVCEFISAGGYRWLPFAAIEELKVSAPEGLLDLLWLPTTVKVQGERYYGYIPARYPVSLEDDQQIKLGSKSEWQAVSDMLYLGRGRKVLITDLSEHSLMETGEIIFE</sequence>
<evidence type="ECO:0000313" key="2">
    <source>
        <dbReference type="Proteomes" id="UP000477739"/>
    </source>
</evidence>
<proteinExistence type="predicted"/>